<dbReference type="eggNOG" id="ENOG502QWE4">
    <property type="taxonomic scope" value="Eukaryota"/>
</dbReference>
<dbReference type="InterPro" id="IPR012341">
    <property type="entry name" value="6hp_glycosidase-like_sf"/>
</dbReference>
<dbReference type="GO" id="GO:0003824">
    <property type="term" value="F:catalytic activity"/>
    <property type="evidence" value="ECO:0007669"/>
    <property type="project" value="UniProtKB-ARBA"/>
</dbReference>
<keyword evidence="1" id="KW-0732">Signal</keyword>
<dbReference type="InParanoid" id="W3WY50"/>
<gene>
    <name evidence="3" type="ORF">PFICI_08641</name>
</gene>
<dbReference type="GeneID" id="19273654"/>
<reference evidence="4" key="1">
    <citation type="journal article" date="2015" name="BMC Genomics">
        <title>Genomic and transcriptomic analysis of the endophytic fungus Pestalotiopsis fici reveals its lifestyle and high potential for synthesis of natural products.</title>
        <authorList>
            <person name="Wang X."/>
            <person name="Zhang X."/>
            <person name="Liu L."/>
            <person name="Xiang M."/>
            <person name="Wang W."/>
            <person name="Sun X."/>
            <person name="Che Y."/>
            <person name="Guo L."/>
            <person name="Liu G."/>
            <person name="Guo L."/>
            <person name="Wang C."/>
            <person name="Yin W.B."/>
            <person name="Stadler M."/>
            <person name="Zhang X."/>
            <person name="Liu X."/>
        </authorList>
    </citation>
    <scope>NUCLEOTIDE SEQUENCE [LARGE SCALE GENOMIC DNA]</scope>
    <source>
        <strain evidence="4">W106-1 / CGMCC3.15140</strain>
    </source>
</reference>
<dbReference type="Gene3D" id="1.50.10.10">
    <property type="match status" value="2"/>
</dbReference>
<accession>W3WY50</accession>
<dbReference type="PANTHER" id="PTHR34987">
    <property type="entry name" value="C, PUTATIVE (AFU_ORTHOLOGUE AFUA_3G02880)-RELATED"/>
    <property type="match status" value="1"/>
</dbReference>
<dbReference type="PANTHER" id="PTHR34987:SF6">
    <property type="entry name" value="ALPHA-L-RHAMNOSIDASE SIX-HAIRPIN GLYCOSIDASE DOMAIN-CONTAINING PROTEIN"/>
    <property type="match status" value="1"/>
</dbReference>
<protein>
    <recommendedName>
        <fullName evidence="2">Alpha-L-rhamnosidase six-hairpin glycosidase domain-containing protein</fullName>
    </recommendedName>
</protein>
<dbReference type="InterPro" id="IPR035396">
    <property type="entry name" value="Bac_rhamnosid6H"/>
</dbReference>
<dbReference type="HOGENOM" id="CLU_007933_3_0_1"/>
<dbReference type="AlphaFoldDB" id="W3WY50"/>
<dbReference type="Pfam" id="PF17389">
    <property type="entry name" value="Bac_rhamnosid6H"/>
    <property type="match status" value="1"/>
</dbReference>
<evidence type="ECO:0000256" key="1">
    <source>
        <dbReference type="SAM" id="SignalP"/>
    </source>
</evidence>
<evidence type="ECO:0000313" key="3">
    <source>
        <dbReference type="EMBL" id="ETS78788.1"/>
    </source>
</evidence>
<feature type="signal peptide" evidence="1">
    <location>
        <begin position="1"/>
        <end position="21"/>
    </location>
</feature>
<sequence>MTVNRLSRLLIELCWIHCVSAVLYSEYILAPKSKTLLPKSVYSLNGPVAKAHRLLSGDAATFTGVNTSVTFDFGKEIGGNINFNVDSFDGSSHSLAFTFTESSQWISPEFCDSVLGSTGRDPPMAFNITSKGYHASEKNVFRGGFRYLTVVSNSTGTIAISNLTVNFNAEPATPNPSAYTGYFHCDSEKLNRVWYAGAYTNQMCIIDPTQGDSLKKGFLADKVISNGTSVLVDGPKRSRMVWPGDIVVSAPSLYVSTGNYDAVRNALDSLLILQQSNGQLPYAGTPYQQGHSSETFLWSFTYHLYTLIVVYDYYIFTGDLDYIKEVWDQFKLALDYSISTIDSTGMALVTSGLGIYLANEVHDDTVVAEWAASRTSIQTAIIPFLWNSAAGLFRDKDTSSVTPQDGNSWAVISGLVNSTIASVISNSLAARWIRPYGAPAPEGGTTIAPFASGFELRAHYLAGNASRAVDLMSFMWADFMLDDPRMTNSTFLEGYSTDGSIRWAPYTTADSKISYAHGWSTTPTSALTNLAAGIRLTGPAGRSWIMQPRLGGLRNITAGFSTKLGAFTASYTQGGQMGEFETPAGTEGSFIFSLGPSYSKLQLKGPEGTLTSLNSSNDAMIASLPGGKYYVRFT</sequence>
<dbReference type="SUPFAM" id="SSF48208">
    <property type="entry name" value="Six-hairpin glycosidases"/>
    <property type="match status" value="1"/>
</dbReference>
<dbReference type="OrthoDB" id="10036721at2759"/>
<evidence type="ECO:0000259" key="2">
    <source>
        <dbReference type="Pfam" id="PF17389"/>
    </source>
</evidence>
<dbReference type="RefSeq" id="XP_007835413.1">
    <property type="nucleotide sequence ID" value="XM_007837222.1"/>
</dbReference>
<name>W3WY50_PESFW</name>
<dbReference type="GO" id="GO:0005975">
    <property type="term" value="P:carbohydrate metabolic process"/>
    <property type="evidence" value="ECO:0007669"/>
    <property type="project" value="InterPro"/>
</dbReference>
<dbReference type="Proteomes" id="UP000030651">
    <property type="component" value="Unassembled WGS sequence"/>
</dbReference>
<evidence type="ECO:0000313" key="4">
    <source>
        <dbReference type="Proteomes" id="UP000030651"/>
    </source>
</evidence>
<proteinExistence type="predicted"/>
<feature type="chain" id="PRO_5004835548" description="Alpha-L-rhamnosidase six-hairpin glycosidase domain-containing protein" evidence="1">
    <location>
        <begin position="22"/>
        <end position="634"/>
    </location>
</feature>
<feature type="domain" description="Alpha-L-rhamnosidase six-hairpin glycosidase" evidence="2">
    <location>
        <begin position="225"/>
        <end position="360"/>
    </location>
</feature>
<dbReference type="EMBL" id="KI912114">
    <property type="protein sequence ID" value="ETS78788.1"/>
    <property type="molecule type" value="Genomic_DNA"/>
</dbReference>
<organism evidence="3 4">
    <name type="scientific">Pestalotiopsis fici (strain W106-1 / CGMCC3.15140)</name>
    <dbReference type="NCBI Taxonomy" id="1229662"/>
    <lineage>
        <taxon>Eukaryota</taxon>
        <taxon>Fungi</taxon>
        <taxon>Dikarya</taxon>
        <taxon>Ascomycota</taxon>
        <taxon>Pezizomycotina</taxon>
        <taxon>Sordariomycetes</taxon>
        <taxon>Xylariomycetidae</taxon>
        <taxon>Amphisphaeriales</taxon>
        <taxon>Sporocadaceae</taxon>
        <taxon>Pestalotiopsis</taxon>
    </lineage>
</organism>
<dbReference type="InterPro" id="IPR008928">
    <property type="entry name" value="6-hairpin_glycosidase_sf"/>
</dbReference>
<dbReference type="KEGG" id="pfy:PFICI_08641"/>
<keyword evidence="4" id="KW-1185">Reference proteome</keyword>